<evidence type="ECO:0000313" key="3">
    <source>
        <dbReference type="Proteomes" id="UP001501585"/>
    </source>
</evidence>
<evidence type="ECO:0000313" key="2">
    <source>
        <dbReference type="EMBL" id="GAA2007974.1"/>
    </source>
</evidence>
<organism evidence="2 3">
    <name type="scientific">Nocardiopsis rhodophaea</name>
    <dbReference type="NCBI Taxonomy" id="280238"/>
    <lineage>
        <taxon>Bacteria</taxon>
        <taxon>Bacillati</taxon>
        <taxon>Actinomycetota</taxon>
        <taxon>Actinomycetes</taxon>
        <taxon>Streptosporangiales</taxon>
        <taxon>Nocardiopsidaceae</taxon>
        <taxon>Nocardiopsis</taxon>
    </lineage>
</organism>
<dbReference type="Proteomes" id="UP001501585">
    <property type="component" value="Unassembled WGS sequence"/>
</dbReference>
<feature type="domain" description="DUF5753" evidence="1">
    <location>
        <begin position="1"/>
        <end position="83"/>
    </location>
</feature>
<comment type="caution">
    <text evidence="2">The sequence shown here is derived from an EMBL/GenBank/DDBJ whole genome shotgun (WGS) entry which is preliminary data.</text>
</comment>
<sequence length="92" mass="9702">MAQLPNIDVQVLPYEAGAHAALAAPFTILEFAEPLGTPIVYVGTVTDAIFLEEAEDISQYNATFGDVQGSALSTVRSAAFIEQVAASLESEK</sequence>
<proteinExistence type="predicted"/>
<reference evidence="2 3" key="1">
    <citation type="journal article" date="2019" name="Int. J. Syst. Evol. Microbiol.">
        <title>The Global Catalogue of Microorganisms (GCM) 10K type strain sequencing project: providing services to taxonomists for standard genome sequencing and annotation.</title>
        <authorList>
            <consortium name="The Broad Institute Genomics Platform"/>
            <consortium name="The Broad Institute Genome Sequencing Center for Infectious Disease"/>
            <person name="Wu L."/>
            <person name="Ma J."/>
        </authorList>
    </citation>
    <scope>NUCLEOTIDE SEQUENCE [LARGE SCALE GENOMIC DNA]</scope>
    <source>
        <strain evidence="2 3">JCM 15313</strain>
    </source>
</reference>
<dbReference type="EMBL" id="BAAAPC010000018">
    <property type="protein sequence ID" value="GAA2007974.1"/>
    <property type="molecule type" value="Genomic_DNA"/>
</dbReference>
<dbReference type="InterPro" id="IPR043917">
    <property type="entry name" value="DUF5753"/>
</dbReference>
<dbReference type="Pfam" id="PF19054">
    <property type="entry name" value="DUF5753"/>
    <property type="match status" value="1"/>
</dbReference>
<evidence type="ECO:0000259" key="1">
    <source>
        <dbReference type="Pfam" id="PF19054"/>
    </source>
</evidence>
<protein>
    <recommendedName>
        <fullName evidence="1">DUF5753 domain-containing protein</fullName>
    </recommendedName>
</protein>
<name>A0ABN2TFQ8_9ACTN</name>
<accession>A0ABN2TFQ8</accession>
<gene>
    <name evidence="2" type="ORF">GCM10009799_39450</name>
</gene>
<keyword evidence="3" id="KW-1185">Reference proteome</keyword>